<dbReference type="Proteomes" id="UP000267798">
    <property type="component" value="Unassembled WGS sequence"/>
</dbReference>
<evidence type="ECO:0000313" key="1">
    <source>
        <dbReference type="EMBL" id="RJX37624.1"/>
    </source>
</evidence>
<proteinExistence type="predicted"/>
<dbReference type="OrthoDB" id="9799092at2"/>
<keyword evidence="2" id="KW-1185">Reference proteome</keyword>
<accession>A0A3A6PUR4</accession>
<dbReference type="Pfam" id="PF13671">
    <property type="entry name" value="AAA_33"/>
    <property type="match status" value="1"/>
</dbReference>
<dbReference type="RefSeq" id="WP_120113549.1">
    <property type="nucleotide sequence ID" value="NZ_QXQB01000005.1"/>
</dbReference>
<dbReference type="Gene3D" id="3.40.50.300">
    <property type="entry name" value="P-loop containing nucleotide triphosphate hydrolases"/>
    <property type="match status" value="1"/>
</dbReference>
<evidence type="ECO:0000313" key="2">
    <source>
        <dbReference type="Proteomes" id="UP000267798"/>
    </source>
</evidence>
<reference evidence="1 2" key="1">
    <citation type="submission" date="2018-09" db="EMBL/GenBank/DDBJ databases">
        <title>Paenibacillus aracenensis nov. sp. isolated from a cave in southern Spain.</title>
        <authorList>
            <person name="Jurado V."/>
            <person name="Gutierrez-Patricio S."/>
            <person name="Gonzalez-Pimentel J.L."/>
            <person name="Miller A.Z."/>
            <person name="Laiz L."/>
            <person name="Saiz-Jimenez C."/>
        </authorList>
    </citation>
    <scope>NUCLEOTIDE SEQUENCE [LARGE SCALE GENOMIC DNA]</scope>
    <source>
        <strain evidence="1 2">JCM 19203</strain>
    </source>
</reference>
<sequence length="209" mass="24309">MTYSNREQAGPAKLIWINGAFGAGKTQASHEMHRRLPGSYLYDPENMGYFLRKQMPASIARGDFQDYPAWRECNYAVLKMLHEEYEGPVIIPMTVVDTCYFEDIVGRLRSEGIEVIHVALCASKEVLLERLGKRREGPNSWAAQQIGRCIQGLQHESFRHQIDTDFMSIEEVVEEIAHIAGVQLLPDRRSKLQKWKDRWSTQLRHMRWF</sequence>
<protein>
    <submittedName>
        <fullName evidence="1">Tunicamycin resistance protein</fullName>
    </submittedName>
</protein>
<gene>
    <name evidence="1" type="ORF">D3P09_21860</name>
</gene>
<organism evidence="1 2">
    <name type="scientific">Paenibacillus pinisoli</name>
    <dbReference type="NCBI Taxonomy" id="1276110"/>
    <lineage>
        <taxon>Bacteria</taxon>
        <taxon>Bacillati</taxon>
        <taxon>Bacillota</taxon>
        <taxon>Bacilli</taxon>
        <taxon>Bacillales</taxon>
        <taxon>Paenibacillaceae</taxon>
        <taxon>Paenibacillus</taxon>
    </lineage>
</organism>
<dbReference type="AlphaFoldDB" id="A0A3A6PUR4"/>
<name>A0A3A6PUR4_9BACL</name>
<dbReference type="InterPro" id="IPR027417">
    <property type="entry name" value="P-loop_NTPase"/>
</dbReference>
<comment type="caution">
    <text evidence="1">The sequence shown here is derived from an EMBL/GenBank/DDBJ whole genome shotgun (WGS) entry which is preliminary data.</text>
</comment>
<dbReference type="SUPFAM" id="SSF52540">
    <property type="entry name" value="P-loop containing nucleoside triphosphate hydrolases"/>
    <property type="match status" value="1"/>
</dbReference>
<dbReference type="EMBL" id="QXQB01000005">
    <property type="protein sequence ID" value="RJX37624.1"/>
    <property type="molecule type" value="Genomic_DNA"/>
</dbReference>